<dbReference type="AlphaFoldDB" id="A0A401UYI0"/>
<feature type="active site" description="Proton donor/acceptor" evidence="4">
    <location>
        <position position="133"/>
    </location>
</feature>
<dbReference type="CDD" id="cd00408">
    <property type="entry name" value="DHDPS-like"/>
    <property type="match status" value="1"/>
</dbReference>
<dbReference type="PANTHER" id="PTHR12128">
    <property type="entry name" value="DIHYDRODIPICOLINATE SYNTHASE"/>
    <property type="match status" value="1"/>
</dbReference>
<dbReference type="Pfam" id="PF00701">
    <property type="entry name" value="DHDPS"/>
    <property type="match status" value="1"/>
</dbReference>
<dbReference type="OrthoDB" id="9778880at2"/>
<evidence type="ECO:0000313" key="6">
    <source>
        <dbReference type="EMBL" id="GCD19747.1"/>
    </source>
</evidence>
<evidence type="ECO:0000256" key="1">
    <source>
        <dbReference type="ARBA" id="ARBA00007592"/>
    </source>
</evidence>
<accession>A0A401UYI0</accession>
<dbReference type="RefSeq" id="WP_124342278.1">
    <property type="nucleotide sequence ID" value="NZ_BHYL01000093.1"/>
</dbReference>
<comment type="caution">
    <text evidence="6">The sequence shown here is derived from an EMBL/GenBank/DDBJ whole genome shotgun (WGS) entry which is preliminary data.</text>
</comment>
<comment type="similarity">
    <text evidence="1 3">Belongs to the DapA family.</text>
</comment>
<evidence type="ECO:0000313" key="7">
    <source>
        <dbReference type="Proteomes" id="UP000288246"/>
    </source>
</evidence>
<name>A0A401UYI0_9CELL</name>
<organism evidence="6 7">
    <name type="scientific">Cellulomonas algicola</name>
    <dbReference type="NCBI Taxonomy" id="2071633"/>
    <lineage>
        <taxon>Bacteria</taxon>
        <taxon>Bacillati</taxon>
        <taxon>Actinomycetota</taxon>
        <taxon>Actinomycetes</taxon>
        <taxon>Micrococcales</taxon>
        <taxon>Cellulomonadaceae</taxon>
        <taxon>Cellulomonas</taxon>
    </lineage>
</organism>
<dbReference type="PIRSF" id="PIRSF001365">
    <property type="entry name" value="DHDPS"/>
    <property type="match status" value="1"/>
</dbReference>
<protein>
    <submittedName>
        <fullName evidence="6">Dihydrodipicolinate synthase family protein</fullName>
    </submittedName>
</protein>
<dbReference type="SMART" id="SM01130">
    <property type="entry name" value="DHDPS"/>
    <property type="match status" value="1"/>
</dbReference>
<feature type="active site" description="Schiff-base intermediate with substrate" evidence="4">
    <location>
        <position position="161"/>
    </location>
</feature>
<dbReference type="InterPro" id="IPR002220">
    <property type="entry name" value="DapA-like"/>
</dbReference>
<dbReference type="Proteomes" id="UP000288246">
    <property type="component" value="Unassembled WGS sequence"/>
</dbReference>
<evidence type="ECO:0000256" key="4">
    <source>
        <dbReference type="PIRSR" id="PIRSR001365-1"/>
    </source>
</evidence>
<dbReference type="SUPFAM" id="SSF51569">
    <property type="entry name" value="Aldolase"/>
    <property type="match status" value="1"/>
</dbReference>
<feature type="binding site" evidence="5">
    <location>
        <position position="45"/>
    </location>
    <ligand>
        <name>pyruvate</name>
        <dbReference type="ChEBI" id="CHEBI:15361"/>
    </ligand>
</feature>
<gene>
    <name evidence="6" type="ORF">CTKZ_13090</name>
</gene>
<dbReference type="GO" id="GO:0008840">
    <property type="term" value="F:4-hydroxy-tetrahydrodipicolinate synthase activity"/>
    <property type="evidence" value="ECO:0007669"/>
    <property type="project" value="TreeGrafter"/>
</dbReference>
<keyword evidence="7" id="KW-1185">Reference proteome</keyword>
<evidence type="ECO:0000256" key="5">
    <source>
        <dbReference type="PIRSR" id="PIRSR001365-2"/>
    </source>
</evidence>
<dbReference type="PANTHER" id="PTHR12128:SF66">
    <property type="entry name" value="4-HYDROXY-2-OXOGLUTARATE ALDOLASE, MITOCHONDRIAL"/>
    <property type="match status" value="1"/>
</dbReference>
<reference evidence="6 7" key="1">
    <citation type="submission" date="2018-11" db="EMBL/GenBank/DDBJ databases">
        <title>Draft genome sequence of Cellulomonas takizawaensis strain TKZ-21.</title>
        <authorList>
            <person name="Yamamura H."/>
            <person name="Hayashi T."/>
            <person name="Hamada M."/>
            <person name="Serisawa Y."/>
            <person name="Matsuyama K."/>
            <person name="Nakagawa Y."/>
            <person name="Otoguro M."/>
            <person name="Yanagida F."/>
            <person name="Hayakawa M."/>
        </authorList>
    </citation>
    <scope>NUCLEOTIDE SEQUENCE [LARGE SCALE GENOMIC DNA]</scope>
    <source>
        <strain evidence="6 7">TKZ-21</strain>
    </source>
</reference>
<evidence type="ECO:0000256" key="2">
    <source>
        <dbReference type="ARBA" id="ARBA00023239"/>
    </source>
</evidence>
<dbReference type="InterPro" id="IPR013785">
    <property type="entry name" value="Aldolase_TIM"/>
</dbReference>
<proteinExistence type="inferred from homology"/>
<dbReference type="EMBL" id="BHYL01000093">
    <property type="protein sequence ID" value="GCD19747.1"/>
    <property type="molecule type" value="Genomic_DNA"/>
</dbReference>
<evidence type="ECO:0000256" key="3">
    <source>
        <dbReference type="PIRNR" id="PIRNR001365"/>
    </source>
</evidence>
<sequence>MLGPLAAYLPTPRTADGGVAPGVLAALADRAVTAGADAVAVLGSTGGFAYLGGGDRARVARAAVEAVDGRVPVVCGIGALTTADVLGHAAAARAAGVDAVLLPPMSYQPLTAGEALALYRDVAAVAEVPVWIYHNPRTTGLELTVDDLLAIAALPGIGGLKDRGLDVDDVRTRCAALLAGVPAHVEVGFSGDALGSQALLAGARTWHSGLAGILPGPWVATAAAAVAGDVPTVDAWTQRLAPLTTLGARWGAMRLAGAVARHVALDLGPLPAPLLDPPAVVLAEVEAAVEAAMA</sequence>
<dbReference type="Gene3D" id="3.20.20.70">
    <property type="entry name" value="Aldolase class I"/>
    <property type="match status" value="1"/>
</dbReference>
<keyword evidence="2 3" id="KW-0456">Lyase</keyword>